<feature type="domain" description="HTH psq-type" evidence="4">
    <location>
        <begin position="15"/>
        <end position="56"/>
    </location>
</feature>
<dbReference type="Pfam" id="PF05225">
    <property type="entry name" value="HTH_psq"/>
    <property type="match status" value="1"/>
</dbReference>
<dbReference type="PANTHER" id="PTHR19303">
    <property type="entry name" value="TRANSPOSON"/>
    <property type="match status" value="1"/>
</dbReference>
<dbReference type="SUPFAM" id="SSF46689">
    <property type="entry name" value="Homeodomain-like"/>
    <property type="match status" value="1"/>
</dbReference>
<dbReference type="Proteomes" id="UP000327044">
    <property type="component" value="Unassembled WGS sequence"/>
</dbReference>
<dbReference type="AlphaFoldDB" id="A0A1Y1MAV5"/>
<name>A0A1Y1MAV5_PHOPY</name>
<dbReference type="Pfam" id="PF03184">
    <property type="entry name" value="DDE_1"/>
    <property type="match status" value="1"/>
</dbReference>
<dbReference type="Gene3D" id="1.10.10.60">
    <property type="entry name" value="Homeodomain-like"/>
    <property type="match status" value="1"/>
</dbReference>
<dbReference type="InterPro" id="IPR009057">
    <property type="entry name" value="Homeodomain-like_sf"/>
</dbReference>
<feature type="compositionally biased region" description="Low complexity" evidence="2">
    <location>
        <begin position="426"/>
        <end position="442"/>
    </location>
</feature>
<organism evidence="5">
    <name type="scientific">Photinus pyralis</name>
    <name type="common">Common eastern firefly</name>
    <name type="synonym">Lampyris pyralis</name>
    <dbReference type="NCBI Taxonomy" id="7054"/>
    <lineage>
        <taxon>Eukaryota</taxon>
        <taxon>Metazoa</taxon>
        <taxon>Ecdysozoa</taxon>
        <taxon>Arthropoda</taxon>
        <taxon>Hexapoda</taxon>
        <taxon>Insecta</taxon>
        <taxon>Pterygota</taxon>
        <taxon>Neoptera</taxon>
        <taxon>Endopterygota</taxon>
        <taxon>Coleoptera</taxon>
        <taxon>Polyphaga</taxon>
        <taxon>Elateriformia</taxon>
        <taxon>Elateroidea</taxon>
        <taxon>Lampyridae</taxon>
        <taxon>Lampyrinae</taxon>
        <taxon>Photinus</taxon>
    </lineage>
</organism>
<dbReference type="InterPro" id="IPR007889">
    <property type="entry name" value="HTH_Psq"/>
</dbReference>
<dbReference type="InterPro" id="IPR050863">
    <property type="entry name" value="CenT-Element_Derived"/>
</dbReference>
<reference evidence="5" key="1">
    <citation type="journal article" date="2016" name="Sci. Rep.">
        <title>Molecular characterization of firefly nuptial gifts: a multi-omics approach sheds light on postcopulatory sexual selection.</title>
        <authorList>
            <person name="Al-Wathiqui N."/>
            <person name="Fallon T.R."/>
            <person name="South A."/>
            <person name="Weng J.K."/>
            <person name="Lewis S.M."/>
        </authorList>
    </citation>
    <scope>NUCLEOTIDE SEQUENCE</scope>
</reference>
<feature type="region of interest" description="Disordered" evidence="2">
    <location>
        <begin position="413"/>
        <end position="445"/>
    </location>
</feature>
<dbReference type="InterPro" id="IPR004875">
    <property type="entry name" value="DDE_SF_endonuclease_dom"/>
</dbReference>
<accession>A0A1Y1MAV5</accession>
<gene>
    <name evidence="6" type="ORF">PPYR_04330</name>
</gene>
<evidence type="ECO:0000259" key="4">
    <source>
        <dbReference type="Pfam" id="PF05225"/>
    </source>
</evidence>
<keyword evidence="7" id="KW-1185">Reference proteome</keyword>
<dbReference type="InterPro" id="IPR036397">
    <property type="entry name" value="RNaseH_sf"/>
</dbReference>
<protein>
    <recommendedName>
        <fullName evidence="8">DDE-1 domain-containing protein</fullName>
    </recommendedName>
</protein>
<evidence type="ECO:0000313" key="6">
    <source>
        <dbReference type="EMBL" id="KAB0802144.1"/>
    </source>
</evidence>
<dbReference type="EMBL" id="GEZM01039017">
    <property type="protein sequence ID" value="JAV81445.1"/>
    <property type="molecule type" value="Transcribed_RNA"/>
</dbReference>
<evidence type="ECO:0000313" key="7">
    <source>
        <dbReference type="Proteomes" id="UP000327044"/>
    </source>
</evidence>
<dbReference type="InParanoid" id="A0A1Y1MAV5"/>
<evidence type="ECO:0008006" key="8">
    <source>
        <dbReference type="Google" id="ProtNLM"/>
    </source>
</evidence>
<evidence type="ECO:0000256" key="1">
    <source>
        <dbReference type="ARBA" id="ARBA00004123"/>
    </source>
</evidence>
<evidence type="ECO:0000256" key="2">
    <source>
        <dbReference type="SAM" id="MobiDB-lite"/>
    </source>
</evidence>
<sequence>MPRSKEGKKRDKVDKENLERAVMAVENHEISFREASKVYEVKVATLHRHVKSHIQRGKQQYEYTANNAVKQVFSNQMELELLSYVKQAALMHYGLNKNNMRKLAYQFAKENNVIYPQQWDENQLAGVAWLRGFVKKYSNQISLRKPEATSLARSTSFNRANVQTFFTNLKRVYAKYGPFEPHQIYNVDETGMTTVHVPPKILAPRGIKQLGSVTSGERGQNVTLIAGINAIGNHLPPMFVFPRVHFKEFMLKGAPVGSKGGANQSGWSNEKLFLEWLDFFIEHARPSKEKPVLLILDNHESHVSVAVIEKARVSGIKMLTFPPHTSHRLQPLDRTVFGSFKSHYNRAVNDWMSCNPGKPLSIYEVAEMVGRAFPLAFTSKNITSGFAASGIVPLNEDIFSDIDFLSSYATDRPNPDYAKNDTEALDTSADSPISPTPAASSSCQAKVSVESIRPFPKAGARKVTSRGRKKGKSTILTETPEKFEVESSELEKVDGRISNSVKTAKKVLQLEESYNKNEEVMSLRGSSDDDDIMAEFEEQELENEIMEYVTGEKGIKDILGLPNVVREIDQHVAFLYQGQVYPGKIVAYDEEGATISSMQKSLKSWKWPEKSDILNYPWTDVLGSIMPPKQISKRGFYAIPELLKLE</sequence>
<dbReference type="EMBL" id="VVIM01000002">
    <property type="protein sequence ID" value="KAB0802144.1"/>
    <property type="molecule type" value="Genomic_DNA"/>
</dbReference>
<proteinExistence type="predicted"/>
<evidence type="ECO:0000313" key="5">
    <source>
        <dbReference type="EMBL" id="JAV81445.1"/>
    </source>
</evidence>
<evidence type="ECO:0000259" key="3">
    <source>
        <dbReference type="Pfam" id="PF03184"/>
    </source>
</evidence>
<dbReference type="GO" id="GO:0005634">
    <property type="term" value="C:nucleus"/>
    <property type="evidence" value="ECO:0007669"/>
    <property type="project" value="UniProtKB-SubCell"/>
</dbReference>
<comment type="subcellular location">
    <subcellularLocation>
        <location evidence="1">Nucleus</location>
    </subcellularLocation>
</comment>
<reference evidence="6 7" key="2">
    <citation type="journal article" date="2018" name="Elife">
        <title>Firefly genomes illuminate parallel origins of bioluminescence in beetles.</title>
        <authorList>
            <person name="Fallon T.R."/>
            <person name="Lower S.E."/>
            <person name="Chang C.H."/>
            <person name="Bessho-Uehara M."/>
            <person name="Martin G.J."/>
            <person name="Bewick A.J."/>
            <person name="Behringer M."/>
            <person name="Debat H.J."/>
            <person name="Wong I."/>
            <person name="Day J.C."/>
            <person name="Suvorov A."/>
            <person name="Silva C.J."/>
            <person name="Stanger-Hall K.F."/>
            <person name="Hall D.W."/>
            <person name="Schmitz R.J."/>
            <person name="Nelson D.R."/>
            <person name="Lewis S.M."/>
            <person name="Shigenobu S."/>
            <person name="Bybee S.M."/>
            <person name="Larracuente A.M."/>
            <person name="Oba Y."/>
            <person name="Weng J.K."/>
        </authorList>
    </citation>
    <scope>NUCLEOTIDE SEQUENCE [LARGE SCALE GENOMIC DNA]</scope>
    <source>
        <strain evidence="6">1611_PpyrPB1</strain>
        <tissue evidence="6">Whole body</tissue>
    </source>
</reference>
<dbReference type="Gene3D" id="3.30.420.10">
    <property type="entry name" value="Ribonuclease H-like superfamily/Ribonuclease H"/>
    <property type="match status" value="1"/>
</dbReference>
<dbReference type="PANTHER" id="PTHR19303:SF74">
    <property type="entry name" value="POGO TRANSPOSABLE ELEMENT WITH KRAB DOMAIN"/>
    <property type="match status" value="1"/>
</dbReference>
<dbReference type="OrthoDB" id="6729311at2759"/>
<dbReference type="GO" id="GO:0003677">
    <property type="term" value="F:DNA binding"/>
    <property type="evidence" value="ECO:0007669"/>
    <property type="project" value="InterPro"/>
</dbReference>
<feature type="domain" description="DDE-1" evidence="3">
    <location>
        <begin position="222"/>
        <end position="386"/>
    </location>
</feature>
<reference evidence="6" key="3">
    <citation type="submission" date="2019-08" db="EMBL/GenBank/DDBJ databases">
        <authorList>
            <consortium name="Photinus pyralis genome working group"/>
            <person name="Fallon T.R."/>
            <person name="Sander Lower S.E."/>
            <person name="Weng J.-K."/>
        </authorList>
    </citation>
    <scope>NUCLEOTIDE SEQUENCE</scope>
    <source>
        <strain evidence="6">1611_PpyrPB1</strain>
        <tissue evidence="6">Whole body</tissue>
    </source>
</reference>